<comment type="caution">
    <text evidence="2">The sequence shown here is derived from an EMBL/GenBank/DDBJ whole genome shotgun (WGS) entry which is preliminary data.</text>
</comment>
<dbReference type="GO" id="GO:0030008">
    <property type="term" value="C:TRAPP complex"/>
    <property type="evidence" value="ECO:0007669"/>
    <property type="project" value="TreeGrafter"/>
</dbReference>
<evidence type="ECO:0000313" key="2">
    <source>
        <dbReference type="EMBL" id="EXJ91689.1"/>
    </source>
</evidence>
<dbReference type="STRING" id="1182542.W9ZAX8"/>
<dbReference type="Gene3D" id="1.25.40.10">
    <property type="entry name" value="Tetratricopeptide repeat domain"/>
    <property type="match status" value="1"/>
</dbReference>
<dbReference type="Proteomes" id="UP000019478">
    <property type="component" value="Unassembled WGS sequence"/>
</dbReference>
<dbReference type="eggNOG" id="ENOG502RXW3">
    <property type="taxonomic scope" value="Eukaryota"/>
</dbReference>
<keyword evidence="3" id="KW-1185">Reference proteome</keyword>
<proteinExistence type="predicted"/>
<sequence length="464" mass="51161">MASQHHSRNPSSRAGLPRRPTKGPLDAIDDPLDTSETTAPSHSSLQSSLLPQSPTNQVVKPRQQAALQIERLPLEQAQPGEEPVGAERDLSFLLDASIYHSLSQLEVPGPFRKPFLPPPTREAQLTGSLEQLDVLLSQCDFLRGAQLAGSILTSGTVQPTDAKTIFRLLAVRYSCLELSGNLLLAAQEAKALEDLSSTFYYDDSNPEQGEGEDVEKPRKIPHHVMPFALRLQALRLQSIGFSDPRRGVTTLYDTASECREHLSASATSSRERLLWTERLQEVSIRVVNALIEMGDLECAIRTLATVKPRDAEHMAVWTARMVLLRIKAGDVGNAHELIKSATLNSPERLALESLLAVAEGRYDVASQKLSECESEADLALTALVKQNLAVAYLYKGEVRKARQMLEELVDDGHSFQTLTINLATVYDLSSDRARDLKMAMISKIAGQRKDSGYLRSFVNADFKL</sequence>
<dbReference type="PANTHER" id="PTHR21581">
    <property type="entry name" value="D-ALANYL-D-ALANINE CARBOXYPEPTIDASE"/>
    <property type="match status" value="1"/>
</dbReference>
<name>W9ZAX8_9EURO</name>
<accession>W9ZAX8</accession>
<dbReference type="PANTHER" id="PTHR21581:SF6">
    <property type="entry name" value="TRAFFICKING PROTEIN PARTICLE COMPLEX SUBUNIT 12"/>
    <property type="match status" value="1"/>
</dbReference>
<dbReference type="AlphaFoldDB" id="W9ZAX8"/>
<evidence type="ECO:0000256" key="1">
    <source>
        <dbReference type="SAM" id="MobiDB-lite"/>
    </source>
</evidence>
<evidence type="ECO:0000313" key="3">
    <source>
        <dbReference type="Proteomes" id="UP000019478"/>
    </source>
</evidence>
<gene>
    <name evidence="2" type="ORF">A1O3_00239</name>
</gene>
<dbReference type="OrthoDB" id="428342at2759"/>
<feature type="compositionally biased region" description="Low complexity" evidence="1">
    <location>
        <begin position="40"/>
        <end position="54"/>
    </location>
</feature>
<feature type="region of interest" description="Disordered" evidence="1">
    <location>
        <begin position="1"/>
        <end position="63"/>
    </location>
</feature>
<dbReference type="RefSeq" id="XP_007728579.1">
    <property type="nucleotide sequence ID" value="XM_007730389.1"/>
</dbReference>
<protein>
    <submittedName>
        <fullName evidence="2">Uncharacterized protein</fullName>
    </submittedName>
</protein>
<dbReference type="InterPro" id="IPR011990">
    <property type="entry name" value="TPR-like_helical_dom_sf"/>
</dbReference>
<dbReference type="HOGENOM" id="CLU_022275_0_0_1"/>
<organism evidence="2 3">
    <name type="scientific">Capronia epimyces CBS 606.96</name>
    <dbReference type="NCBI Taxonomy" id="1182542"/>
    <lineage>
        <taxon>Eukaryota</taxon>
        <taxon>Fungi</taxon>
        <taxon>Dikarya</taxon>
        <taxon>Ascomycota</taxon>
        <taxon>Pezizomycotina</taxon>
        <taxon>Eurotiomycetes</taxon>
        <taxon>Chaetothyriomycetidae</taxon>
        <taxon>Chaetothyriales</taxon>
        <taxon>Herpotrichiellaceae</taxon>
        <taxon>Capronia</taxon>
    </lineage>
</organism>
<dbReference type="EMBL" id="AMGY01000001">
    <property type="protein sequence ID" value="EXJ91689.1"/>
    <property type="molecule type" value="Genomic_DNA"/>
</dbReference>
<reference evidence="2 3" key="1">
    <citation type="submission" date="2013-03" db="EMBL/GenBank/DDBJ databases">
        <title>The Genome Sequence of Capronia epimyces CBS 606.96.</title>
        <authorList>
            <consortium name="The Broad Institute Genomics Platform"/>
            <person name="Cuomo C."/>
            <person name="de Hoog S."/>
            <person name="Gorbushina A."/>
            <person name="Walker B."/>
            <person name="Young S.K."/>
            <person name="Zeng Q."/>
            <person name="Gargeya S."/>
            <person name="Fitzgerald M."/>
            <person name="Haas B."/>
            <person name="Abouelleil A."/>
            <person name="Allen A.W."/>
            <person name="Alvarado L."/>
            <person name="Arachchi H.M."/>
            <person name="Berlin A.M."/>
            <person name="Chapman S.B."/>
            <person name="Gainer-Dewar J."/>
            <person name="Goldberg J."/>
            <person name="Griggs A."/>
            <person name="Gujja S."/>
            <person name="Hansen M."/>
            <person name="Howarth C."/>
            <person name="Imamovic A."/>
            <person name="Ireland A."/>
            <person name="Larimer J."/>
            <person name="McCowan C."/>
            <person name="Murphy C."/>
            <person name="Pearson M."/>
            <person name="Poon T.W."/>
            <person name="Priest M."/>
            <person name="Roberts A."/>
            <person name="Saif S."/>
            <person name="Shea T."/>
            <person name="Sisk P."/>
            <person name="Sykes S."/>
            <person name="Wortman J."/>
            <person name="Nusbaum C."/>
            <person name="Birren B."/>
        </authorList>
    </citation>
    <scope>NUCLEOTIDE SEQUENCE [LARGE SCALE GENOMIC DNA]</scope>
    <source>
        <strain evidence="2 3">CBS 606.96</strain>
    </source>
</reference>
<dbReference type="GO" id="GO:0005794">
    <property type="term" value="C:Golgi apparatus"/>
    <property type="evidence" value="ECO:0007669"/>
    <property type="project" value="TreeGrafter"/>
</dbReference>
<dbReference type="GeneID" id="19164379"/>